<feature type="transmembrane region" description="Helical" evidence="9">
    <location>
        <begin position="295"/>
        <end position="321"/>
    </location>
</feature>
<evidence type="ECO:0000313" key="11">
    <source>
        <dbReference type="Proteomes" id="UP001589693"/>
    </source>
</evidence>
<dbReference type="Proteomes" id="UP001589693">
    <property type="component" value="Unassembled WGS sequence"/>
</dbReference>
<dbReference type="RefSeq" id="WP_377853461.1">
    <property type="nucleotide sequence ID" value="NZ_JBHLZU010000016.1"/>
</dbReference>
<evidence type="ECO:0000313" key="10">
    <source>
        <dbReference type="EMBL" id="MFB9905956.1"/>
    </source>
</evidence>
<comment type="subcellular location">
    <subcellularLocation>
        <location evidence="1">Cell membrane</location>
        <topology evidence="1">Multi-pass membrane protein</topology>
    </subcellularLocation>
</comment>
<evidence type="ECO:0000256" key="5">
    <source>
        <dbReference type="ARBA" id="ARBA00022692"/>
    </source>
</evidence>
<feature type="transmembrane region" description="Helical" evidence="9">
    <location>
        <begin position="60"/>
        <end position="86"/>
    </location>
</feature>
<feature type="compositionally biased region" description="Polar residues" evidence="8">
    <location>
        <begin position="348"/>
        <end position="357"/>
    </location>
</feature>
<feature type="transmembrane region" description="Helical" evidence="9">
    <location>
        <begin position="144"/>
        <end position="163"/>
    </location>
</feature>
<feature type="transmembrane region" description="Helical" evidence="9">
    <location>
        <begin position="252"/>
        <end position="275"/>
    </location>
</feature>
<dbReference type="PANTHER" id="PTHR21716:SF53">
    <property type="entry name" value="PERMEASE PERM-RELATED"/>
    <property type="match status" value="1"/>
</dbReference>
<name>A0ABV6A1Y0_9PSEU</name>
<protein>
    <submittedName>
        <fullName evidence="10">AI-2E family transporter</fullName>
    </submittedName>
</protein>
<reference evidence="10 11" key="1">
    <citation type="submission" date="2024-09" db="EMBL/GenBank/DDBJ databases">
        <authorList>
            <person name="Sun Q."/>
            <person name="Mori K."/>
        </authorList>
    </citation>
    <scope>NUCLEOTIDE SEQUENCE [LARGE SCALE GENOMIC DNA]</scope>
    <source>
        <strain evidence="10 11">TBRC 7907</strain>
    </source>
</reference>
<keyword evidence="4" id="KW-1003">Cell membrane</keyword>
<evidence type="ECO:0000256" key="9">
    <source>
        <dbReference type="SAM" id="Phobius"/>
    </source>
</evidence>
<dbReference type="Pfam" id="PF01594">
    <property type="entry name" value="AI-2E_transport"/>
    <property type="match status" value="1"/>
</dbReference>
<organism evidence="10 11">
    <name type="scientific">Allokutzneria oryzae</name>
    <dbReference type="NCBI Taxonomy" id="1378989"/>
    <lineage>
        <taxon>Bacteria</taxon>
        <taxon>Bacillati</taxon>
        <taxon>Actinomycetota</taxon>
        <taxon>Actinomycetes</taxon>
        <taxon>Pseudonocardiales</taxon>
        <taxon>Pseudonocardiaceae</taxon>
        <taxon>Allokutzneria</taxon>
    </lineage>
</organism>
<evidence type="ECO:0000256" key="1">
    <source>
        <dbReference type="ARBA" id="ARBA00004651"/>
    </source>
</evidence>
<comment type="caution">
    <text evidence="10">The sequence shown here is derived from an EMBL/GenBank/DDBJ whole genome shotgun (WGS) entry which is preliminary data.</text>
</comment>
<dbReference type="InterPro" id="IPR002549">
    <property type="entry name" value="AI-2E-like"/>
</dbReference>
<dbReference type="EMBL" id="JBHLZU010000016">
    <property type="protein sequence ID" value="MFB9905956.1"/>
    <property type="molecule type" value="Genomic_DNA"/>
</dbReference>
<feature type="transmembrane region" description="Helical" evidence="9">
    <location>
        <begin position="197"/>
        <end position="220"/>
    </location>
</feature>
<evidence type="ECO:0000256" key="8">
    <source>
        <dbReference type="SAM" id="MobiDB-lite"/>
    </source>
</evidence>
<comment type="similarity">
    <text evidence="2">Belongs to the autoinducer-2 exporter (AI-2E) (TC 2.A.86) family.</text>
</comment>
<sequence length="357" mass="37144">MRRGAIVAAQLLVVFLALWALRDTVRHLSFVLIPLIVALLLASVLNPVVGWLCRRHLPRGIAVTLAVIGGLILVGGLVTFVVYTVVSNADELGRQAVASLGRLRQWLERGGLPVGGNVIDQVERWLSEHQQGVVSGTVDAVTTIGRFAAGALIALVLLVLMLADGPRIWGFLLTPWRPATRELLDDAGHRAFHSLSLYVRVTALIAFIDAVTIGIGLVALGVPLSFALAALVFLGGFVPYAGAFISGTLSVAVALVSNGPMTALLVLAVVVGVQQLEGHVLHPVLSGNVVRLHPIVVLLAVVIGGAEGGVVGALFAVPAVAATRSVVRAVIEHRNRDARPSSAGADQGSESTGDGDG</sequence>
<evidence type="ECO:0000256" key="4">
    <source>
        <dbReference type="ARBA" id="ARBA00022475"/>
    </source>
</evidence>
<keyword evidence="7 9" id="KW-0472">Membrane</keyword>
<keyword evidence="11" id="KW-1185">Reference proteome</keyword>
<evidence type="ECO:0000256" key="3">
    <source>
        <dbReference type="ARBA" id="ARBA00022448"/>
    </source>
</evidence>
<feature type="transmembrane region" description="Helical" evidence="9">
    <location>
        <begin position="226"/>
        <end position="245"/>
    </location>
</feature>
<accession>A0ABV6A1Y0</accession>
<keyword evidence="6 9" id="KW-1133">Transmembrane helix</keyword>
<evidence type="ECO:0000256" key="2">
    <source>
        <dbReference type="ARBA" id="ARBA00009773"/>
    </source>
</evidence>
<gene>
    <name evidence="10" type="ORF">ACFFQA_18635</name>
</gene>
<proteinExistence type="inferred from homology"/>
<evidence type="ECO:0000256" key="7">
    <source>
        <dbReference type="ARBA" id="ARBA00023136"/>
    </source>
</evidence>
<keyword evidence="5 9" id="KW-0812">Transmembrane</keyword>
<dbReference type="PANTHER" id="PTHR21716">
    <property type="entry name" value="TRANSMEMBRANE PROTEIN"/>
    <property type="match status" value="1"/>
</dbReference>
<evidence type="ECO:0000256" key="6">
    <source>
        <dbReference type="ARBA" id="ARBA00022989"/>
    </source>
</evidence>
<feature type="transmembrane region" description="Helical" evidence="9">
    <location>
        <begin position="30"/>
        <end position="53"/>
    </location>
</feature>
<keyword evidence="3" id="KW-0813">Transport</keyword>
<feature type="region of interest" description="Disordered" evidence="8">
    <location>
        <begin position="335"/>
        <end position="357"/>
    </location>
</feature>